<feature type="region of interest" description="Disordered" evidence="20">
    <location>
        <begin position="296"/>
        <end position="327"/>
    </location>
</feature>
<evidence type="ECO:0000256" key="5">
    <source>
        <dbReference type="ARBA" id="ARBA00017893"/>
    </source>
</evidence>
<reference evidence="22 23" key="1">
    <citation type="journal article" date="2017" name="Mol. Ecol.">
        <title>Comparative and population genomic landscape of Phellinus noxius: A hypervariable fungus causing root rot in trees.</title>
        <authorList>
            <person name="Chung C.L."/>
            <person name="Lee T.J."/>
            <person name="Akiba M."/>
            <person name="Lee H.H."/>
            <person name="Kuo T.H."/>
            <person name="Liu D."/>
            <person name="Ke H.M."/>
            <person name="Yokoi T."/>
            <person name="Roa M.B."/>
            <person name="Lu M.J."/>
            <person name="Chang Y.Y."/>
            <person name="Ann P.J."/>
            <person name="Tsai J.N."/>
            <person name="Chen C.Y."/>
            <person name="Tzean S.S."/>
            <person name="Ota Y."/>
            <person name="Hattori T."/>
            <person name="Sahashi N."/>
            <person name="Liou R.F."/>
            <person name="Kikuchi T."/>
            <person name="Tsai I.J."/>
        </authorList>
    </citation>
    <scope>NUCLEOTIDE SEQUENCE [LARGE SCALE GENOMIC DNA]</scope>
    <source>
        <strain evidence="22 23">FFPRI411160</strain>
    </source>
</reference>
<evidence type="ECO:0000256" key="17">
    <source>
        <dbReference type="ARBA" id="ARBA00023254"/>
    </source>
</evidence>
<dbReference type="Gene3D" id="3.40.50.300">
    <property type="entry name" value="P-loop containing nucleotide triphosphate hydrolases"/>
    <property type="match status" value="2"/>
</dbReference>
<keyword evidence="17" id="KW-0469">Meiosis</keyword>
<dbReference type="GO" id="GO:0003691">
    <property type="term" value="F:double-stranded telomeric DNA binding"/>
    <property type="evidence" value="ECO:0007669"/>
    <property type="project" value="TreeGrafter"/>
</dbReference>
<dbReference type="InterPro" id="IPR027417">
    <property type="entry name" value="P-loop_NTPase"/>
</dbReference>
<evidence type="ECO:0000256" key="7">
    <source>
        <dbReference type="ARBA" id="ARBA00022723"/>
    </source>
</evidence>
<proteinExistence type="inferred from homology"/>
<keyword evidence="16" id="KW-0539">Nucleus</keyword>
<protein>
    <recommendedName>
        <fullName evidence="5">DNA repair protein RAD50</fullName>
    </recommendedName>
</protein>
<keyword evidence="14 19" id="KW-0175">Coiled coil</keyword>
<dbReference type="GO" id="GO:0000722">
    <property type="term" value="P:telomere maintenance via recombination"/>
    <property type="evidence" value="ECO:0007669"/>
    <property type="project" value="UniProtKB-ARBA"/>
</dbReference>
<evidence type="ECO:0000256" key="16">
    <source>
        <dbReference type="ARBA" id="ARBA00023242"/>
    </source>
</evidence>
<dbReference type="Pfam" id="PF13558">
    <property type="entry name" value="SbcC_Walker_B"/>
    <property type="match status" value="1"/>
</dbReference>
<dbReference type="GO" id="GO:0007004">
    <property type="term" value="P:telomere maintenance via telomerase"/>
    <property type="evidence" value="ECO:0007669"/>
    <property type="project" value="TreeGrafter"/>
</dbReference>
<evidence type="ECO:0000256" key="6">
    <source>
        <dbReference type="ARBA" id="ARBA00022454"/>
    </source>
</evidence>
<keyword evidence="23" id="KW-1185">Reference proteome</keyword>
<evidence type="ECO:0000256" key="15">
    <source>
        <dbReference type="ARBA" id="ARBA00023204"/>
    </source>
</evidence>
<dbReference type="GO" id="GO:0030870">
    <property type="term" value="C:Mre11 complex"/>
    <property type="evidence" value="ECO:0007669"/>
    <property type="project" value="InterPro"/>
</dbReference>
<keyword evidence="15" id="KW-0234">DNA repair</keyword>
<dbReference type="GO" id="GO:0005524">
    <property type="term" value="F:ATP binding"/>
    <property type="evidence" value="ECO:0007669"/>
    <property type="project" value="UniProtKB-KW"/>
</dbReference>
<dbReference type="InterPro" id="IPR004584">
    <property type="entry name" value="Rad50_eukaryotes"/>
</dbReference>
<evidence type="ECO:0000256" key="19">
    <source>
        <dbReference type="SAM" id="Coils"/>
    </source>
</evidence>
<keyword evidence="11" id="KW-0862">Zinc</keyword>
<dbReference type="GO" id="GO:0006303">
    <property type="term" value="P:double-strand break repair via nonhomologous end joining"/>
    <property type="evidence" value="ECO:0007669"/>
    <property type="project" value="UniProtKB-ARBA"/>
</dbReference>
<dbReference type="FunCoup" id="A0A286UBG0">
    <property type="interactions" value="560"/>
</dbReference>
<comment type="similarity">
    <text evidence="4">Belongs to the SMC family. RAD50 subfamily.</text>
</comment>
<dbReference type="Proteomes" id="UP000217199">
    <property type="component" value="Unassembled WGS sequence"/>
</dbReference>
<evidence type="ECO:0000256" key="12">
    <source>
        <dbReference type="ARBA" id="ARBA00022840"/>
    </source>
</evidence>
<evidence type="ECO:0000256" key="1">
    <source>
        <dbReference type="ARBA" id="ARBA00001947"/>
    </source>
</evidence>
<accession>A0A286UBG0</accession>
<dbReference type="PANTHER" id="PTHR18867">
    <property type="entry name" value="RAD50"/>
    <property type="match status" value="1"/>
</dbReference>
<dbReference type="OrthoDB" id="18797at2759"/>
<keyword evidence="13" id="KW-0460">Magnesium</keyword>
<dbReference type="GO" id="GO:0007127">
    <property type="term" value="P:meiosis I"/>
    <property type="evidence" value="ECO:0007669"/>
    <property type="project" value="UniProtKB-ARBA"/>
</dbReference>
<evidence type="ECO:0000313" key="22">
    <source>
        <dbReference type="EMBL" id="PAV16910.1"/>
    </source>
</evidence>
<evidence type="ECO:0000256" key="8">
    <source>
        <dbReference type="ARBA" id="ARBA00022741"/>
    </source>
</evidence>
<dbReference type="GO" id="GO:0070192">
    <property type="term" value="P:chromosome organization involved in meiotic cell cycle"/>
    <property type="evidence" value="ECO:0007669"/>
    <property type="project" value="TreeGrafter"/>
</dbReference>
<sequence>MASLHKLAIRGIRAFDDKSIAVIEFYSPVTVIVGHNGSGKTTIIECLKYATTGEQPPNSRGGAFIHDPKMANEKEVKAQVKLRFIAANGQRMLAVRNLSVTLKKTSGMTMKTLESILALDGNKTAGKRATISTKCAEIDNEIPHLLGVSKAVLENVIFCHQEDSYWPLAEASVLKKKFDDIFEATRYTKALDSIKSLRKERNSDLKVDKERLESLSKEKSHADKLKSRITDLQSSISSKEIKHEKMREECDELILMNKKFYESATKFREKYLEIERLQKEVERNEEELQEILEHVKEMSETDEQLAERRRNSDHYKKEAEQKLRQEEDRLEEEINELEDARNLLSQLQQERGGLEAEKRKHEHDIEERDKEVHKIAQQFGFKGFESTPFDREKLVSFRAQLDELVNKSSRELERLQSEAASKNNEFKDKEANLHTEHRLLEEKKQNTQTQIKSLQQSISHTESELASNRTLSHDLTNLQEDISEKSTRITKISQEIKSANFESRITDISNSIRTLEEKREALNLELKNLSLQSDSRAKLDLKRAEMGRKESRMVNGIEVNSERFRKLMRSDMKVESMSRDLERAIGEKDRKVKEAEVEFNTSNTDVLQLESNISSLTAQLKQKREQLKNLERTIKEGLTDEEGERGYETVKEALRDAELEVADRQIRLNDNESLKKVYKNLLDVGKKVKKCQACNRALKDHEMGDFEKHLTKEIEQSTPEVQAEMQEEAKEWEEEKNRLQALLPVEVTRDTLKATEIPALEEQLKKLEAKLPGVQSTKDTNLEKLDTLRSEFKDLQELKQQAHSILEFKSSCDTLKEEIAALEKTLMDTGSVKTADDVQKELGEISSEIRKLGIEKTSLQNDREQQINRMRRQEDELNALQRQEIGLRHKVEEQKALQEKVVTMTKELKEATTKAEDLTEQIRTALEPLERIKVEHEAFREKSDEKIRHAQTQCEQVRRSADALAMANKDIEAYVRNRRAQTLQACLSKMEECTTVIKSLEQNISSTRLTKSQYEKEINDSDKILSNVRDNERIRRLRKVIASDNEKIKSFDMEEAAKARRQFDEKYKAETKRAGDMEAEYSRMGGELSSLREQLKVLEKDLAEFKDVYKRYADQLVKVKLSDLANNDLEKYAKALDNAIMKYHSLKMEEVNDTMKHLWSKTYQGSDIDGIKICSDVEGGATRRTYNYRVVMTKDKVEMDMRGRCSAGQKMLASIIIRLALSDSFGQNCGILALDEPTNALDTENIDALAGSLVDIINERKNHSNFQLILITHDENFLTKLGQAGVMENYWRITRNFKQKSVVEKQRIAN</sequence>
<evidence type="ECO:0000256" key="14">
    <source>
        <dbReference type="ARBA" id="ARBA00023054"/>
    </source>
</evidence>
<feature type="domain" description="Rad50/SbcC-type AAA" evidence="21">
    <location>
        <begin position="6"/>
        <end position="231"/>
    </location>
</feature>
<feature type="coiled-coil region" evidence="19">
    <location>
        <begin position="856"/>
        <end position="921"/>
    </location>
</feature>
<evidence type="ECO:0000256" key="9">
    <source>
        <dbReference type="ARBA" id="ARBA00022763"/>
    </source>
</evidence>
<dbReference type="GO" id="GO:0046872">
    <property type="term" value="F:metal ion binding"/>
    <property type="evidence" value="ECO:0007669"/>
    <property type="project" value="UniProtKB-KW"/>
</dbReference>
<evidence type="ECO:0000256" key="4">
    <source>
        <dbReference type="ARBA" id="ARBA00009439"/>
    </source>
</evidence>
<evidence type="ECO:0000256" key="18">
    <source>
        <dbReference type="ARBA" id="ARBA00049360"/>
    </source>
</evidence>
<keyword evidence="9" id="KW-0227">DNA damage</keyword>
<dbReference type="EMBL" id="NBII01000007">
    <property type="protein sequence ID" value="PAV16910.1"/>
    <property type="molecule type" value="Genomic_DNA"/>
</dbReference>
<dbReference type="FunFam" id="3.40.50.300:FF:001195">
    <property type="entry name" value="DNA repair protein rad50"/>
    <property type="match status" value="1"/>
</dbReference>
<keyword evidence="6" id="KW-0158">Chromosome</keyword>
<dbReference type="SUPFAM" id="SSF52540">
    <property type="entry name" value="P-loop containing nucleoside triphosphate hydrolases"/>
    <property type="match status" value="1"/>
</dbReference>
<evidence type="ECO:0000256" key="2">
    <source>
        <dbReference type="ARBA" id="ARBA00004123"/>
    </source>
</evidence>
<feature type="coiled-coil region" evidence="19">
    <location>
        <begin position="1081"/>
        <end position="1115"/>
    </location>
</feature>
<evidence type="ECO:0000256" key="3">
    <source>
        <dbReference type="ARBA" id="ARBA00004286"/>
    </source>
</evidence>
<dbReference type="GO" id="GO:0016887">
    <property type="term" value="F:ATP hydrolysis activity"/>
    <property type="evidence" value="ECO:0007669"/>
    <property type="project" value="InterPro"/>
</dbReference>
<dbReference type="GO" id="GO:0043047">
    <property type="term" value="F:single-stranded telomeric DNA binding"/>
    <property type="evidence" value="ECO:0007669"/>
    <property type="project" value="TreeGrafter"/>
</dbReference>
<dbReference type="GO" id="GO:0051880">
    <property type="term" value="F:G-quadruplex DNA binding"/>
    <property type="evidence" value="ECO:0007669"/>
    <property type="project" value="TreeGrafter"/>
</dbReference>
<dbReference type="GO" id="GO:0000794">
    <property type="term" value="C:condensed nuclear chromosome"/>
    <property type="evidence" value="ECO:0007669"/>
    <property type="project" value="TreeGrafter"/>
</dbReference>
<comment type="subcellular location">
    <subcellularLocation>
        <location evidence="3">Chromosome</location>
    </subcellularLocation>
    <subcellularLocation>
        <location evidence="2">Nucleus</location>
    </subcellularLocation>
</comment>
<dbReference type="STRING" id="2282107.A0A286UBG0"/>
<evidence type="ECO:0000259" key="21">
    <source>
        <dbReference type="Pfam" id="PF13476"/>
    </source>
</evidence>
<dbReference type="InterPro" id="IPR038729">
    <property type="entry name" value="Rad50/SbcC_AAA"/>
</dbReference>
<feature type="coiled-coil region" evidence="19">
    <location>
        <begin position="578"/>
        <end position="640"/>
    </location>
</feature>
<evidence type="ECO:0000313" key="23">
    <source>
        <dbReference type="Proteomes" id="UP000217199"/>
    </source>
</evidence>
<evidence type="ECO:0000256" key="11">
    <source>
        <dbReference type="ARBA" id="ARBA00022833"/>
    </source>
</evidence>
<organism evidence="22 23">
    <name type="scientific">Pyrrhoderma noxium</name>
    <dbReference type="NCBI Taxonomy" id="2282107"/>
    <lineage>
        <taxon>Eukaryota</taxon>
        <taxon>Fungi</taxon>
        <taxon>Dikarya</taxon>
        <taxon>Basidiomycota</taxon>
        <taxon>Agaricomycotina</taxon>
        <taxon>Agaricomycetes</taxon>
        <taxon>Hymenochaetales</taxon>
        <taxon>Hymenochaetaceae</taxon>
        <taxon>Pyrrhoderma</taxon>
    </lineage>
</organism>
<comment type="catalytic activity">
    <reaction evidence="18">
        <text>ATP + H2O = ADP + phosphate + H(+)</text>
        <dbReference type="Rhea" id="RHEA:13065"/>
        <dbReference type="ChEBI" id="CHEBI:15377"/>
        <dbReference type="ChEBI" id="CHEBI:15378"/>
        <dbReference type="ChEBI" id="CHEBI:30616"/>
        <dbReference type="ChEBI" id="CHEBI:43474"/>
        <dbReference type="ChEBI" id="CHEBI:456216"/>
    </reaction>
</comment>
<feature type="coiled-coil region" evidence="19">
    <location>
        <begin position="398"/>
        <end position="532"/>
    </location>
</feature>
<dbReference type="FunFam" id="3.40.50.300:FF:000593">
    <property type="entry name" value="DNA repair protein RAD50"/>
    <property type="match status" value="1"/>
</dbReference>
<feature type="coiled-coil region" evidence="19">
    <location>
        <begin position="722"/>
        <end position="777"/>
    </location>
</feature>
<dbReference type="NCBIfam" id="TIGR00606">
    <property type="entry name" value="rad50"/>
    <property type="match status" value="1"/>
</dbReference>
<keyword evidence="8" id="KW-0547">Nucleotide-binding</keyword>
<comment type="cofactor">
    <cofactor evidence="1">
        <name>Zn(2+)</name>
        <dbReference type="ChEBI" id="CHEBI:29105"/>
    </cofactor>
</comment>
<keyword evidence="12" id="KW-0067">ATP-binding</keyword>
<dbReference type="InParanoid" id="A0A286UBG0"/>
<evidence type="ECO:0000256" key="13">
    <source>
        <dbReference type="ARBA" id="ARBA00022842"/>
    </source>
</evidence>
<keyword evidence="10" id="KW-0378">Hydrolase</keyword>
<dbReference type="Pfam" id="PF13476">
    <property type="entry name" value="AAA_23"/>
    <property type="match status" value="1"/>
</dbReference>
<gene>
    <name evidence="22" type="ORF">PNOK_0697400</name>
</gene>
<dbReference type="Gene3D" id="1.10.287.1490">
    <property type="match status" value="1"/>
</dbReference>
<evidence type="ECO:0000256" key="20">
    <source>
        <dbReference type="SAM" id="MobiDB-lite"/>
    </source>
</evidence>
<name>A0A286UBG0_9AGAM</name>
<dbReference type="PANTHER" id="PTHR18867:SF12">
    <property type="entry name" value="DNA REPAIR PROTEIN RAD50"/>
    <property type="match status" value="1"/>
</dbReference>
<evidence type="ECO:0000256" key="10">
    <source>
        <dbReference type="ARBA" id="ARBA00022801"/>
    </source>
</evidence>
<keyword evidence="7" id="KW-0479">Metal-binding</keyword>
<comment type="caution">
    <text evidence="22">The sequence shown here is derived from an EMBL/GenBank/DDBJ whole genome shotgun (WGS) entry which is preliminary data.</text>
</comment>